<evidence type="ECO:0000313" key="2">
    <source>
        <dbReference type="EMBL" id="NHK97291.1"/>
    </source>
</evidence>
<keyword evidence="1" id="KW-0732">Signal</keyword>
<dbReference type="Proteomes" id="UP000802098">
    <property type="component" value="Unassembled WGS sequence"/>
</dbReference>
<feature type="signal peptide" evidence="1">
    <location>
        <begin position="1"/>
        <end position="18"/>
    </location>
</feature>
<protein>
    <recommendedName>
        <fullName evidence="4">Outer membrane protein assembly factor BamE</fullName>
    </recommendedName>
</protein>
<comment type="caution">
    <text evidence="2">The sequence shown here is derived from an EMBL/GenBank/DDBJ whole genome shotgun (WGS) entry which is preliminary data.</text>
</comment>
<dbReference type="EMBL" id="JAAOCD010000001">
    <property type="protein sequence ID" value="NHK97291.1"/>
    <property type="molecule type" value="Genomic_DNA"/>
</dbReference>
<reference evidence="2 3" key="1">
    <citation type="submission" date="2020-03" db="EMBL/GenBank/DDBJ databases">
        <title>Rubrivivax benzoatilyticus JA2 (sequenced after 10 years sub-culturing).</title>
        <authorList>
            <person name="Gupta D."/>
            <person name="Chintalapati S."/>
            <person name="Chintalapati V.R."/>
        </authorList>
    </citation>
    <scope>NUCLEOTIDE SEQUENCE [LARGE SCALE GENOMIC DNA]</scope>
    <source>
        <strain evidence="2 3">JA2-Mal</strain>
    </source>
</reference>
<evidence type="ECO:0008006" key="4">
    <source>
        <dbReference type="Google" id="ProtNLM"/>
    </source>
</evidence>
<evidence type="ECO:0000313" key="3">
    <source>
        <dbReference type="Proteomes" id="UP000802098"/>
    </source>
</evidence>
<sequence>MRQTLALLIVTAALSGCAAMKPPQPGWTEPQTLAHWGPPTSRYTLAGGLTRLEYATGPFGRTTWMIDVAPGGRVVAAKQVLTEENLMAVQGRLPGMSRDELLRTLGRPGERRGGGWQGGEVWSWRYATHECWWFQVSIGDDGVVRDGAFGPDWRCEHPFDPRN</sequence>
<keyword evidence="3" id="KW-1185">Reference proteome</keyword>
<feature type="chain" id="PRO_5045892668" description="Outer membrane protein assembly factor BamE" evidence="1">
    <location>
        <begin position="19"/>
        <end position="163"/>
    </location>
</feature>
<evidence type="ECO:0000256" key="1">
    <source>
        <dbReference type="SAM" id="SignalP"/>
    </source>
</evidence>
<dbReference type="RefSeq" id="WP_029718982.1">
    <property type="nucleotide sequence ID" value="NZ_JAAOCE010000001.1"/>
</dbReference>
<proteinExistence type="predicted"/>
<organism evidence="2 3">
    <name type="scientific">Rubrivivax benzoatilyticus</name>
    <dbReference type="NCBI Taxonomy" id="316997"/>
    <lineage>
        <taxon>Bacteria</taxon>
        <taxon>Pseudomonadati</taxon>
        <taxon>Pseudomonadota</taxon>
        <taxon>Betaproteobacteria</taxon>
        <taxon>Burkholderiales</taxon>
        <taxon>Sphaerotilaceae</taxon>
        <taxon>Rubrivivax</taxon>
    </lineage>
</organism>
<dbReference type="PROSITE" id="PS51257">
    <property type="entry name" value="PROKAR_LIPOPROTEIN"/>
    <property type="match status" value="1"/>
</dbReference>
<gene>
    <name evidence="2" type="ORF">G7087_02780</name>
</gene>
<name>A0ABX0HSJ9_9BURK</name>
<accession>A0ABX0HSJ9</accession>